<feature type="signal peptide" evidence="1">
    <location>
        <begin position="1"/>
        <end position="18"/>
    </location>
</feature>
<keyword evidence="4" id="KW-1185">Reference proteome</keyword>
<evidence type="ECO:0000313" key="5">
    <source>
        <dbReference type="Proteomes" id="UP000262712"/>
    </source>
</evidence>
<name>A0A2G1DFD6_9BACT</name>
<dbReference type="EMBL" id="CP032098">
    <property type="protein sequence ID" value="AXX91806.1"/>
    <property type="molecule type" value="Genomic_DNA"/>
</dbReference>
<dbReference type="KEGG" id="amol:AMOL_0811"/>
<dbReference type="PANTHER" id="PTHR41247:SF1">
    <property type="entry name" value="HTH-TYPE TRANSCRIPTIONAL REPRESSOR YCNK"/>
    <property type="match status" value="1"/>
</dbReference>
<evidence type="ECO:0000256" key="1">
    <source>
        <dbReference type="SAM" id="SignalP"/>
    </source>
</evidence>
<evidence type="ECO:0000313" key="2">
    <source>
        <dbReference type="EMBL" id="AXX91806.1"/>
    </source>
</evidence>
<reference evidence="2 5" key="2">
    <citation type="submission" date="2018-08" db="EMBL/GenBank/DDBJ databases">
        <title>Complete genome of the Arcobacter molluscorum type strain LMG 25693.</title>
        <authorList>
            <person name="Miller W.G."/>
            <person name="Yee E."/>
            <person name="Bono J.L."/>
        </authorList>
    </citation>
    <scope>NUCLEOTIDE SEQUENCE [LARGE SCALE GENOMIC DNA]</scope>
    <source>
        <strain evidence="2 5">CECT 7696</strain>
    </source>
</reference>
<keyword evidence="1" id="KW-0732">Signal</keyword>
<dbReference type="InterPro" id="IPR008719">
    <property type="entry name" value="N2O_reductase_NosL"/>
</dbReference>
<dbReference type="Pfam" id="PF05573">
    <property type="entry name" value="NosL"/>
    <property type="match status" value="2"/>
</dbReference>
<dbReference type="PANTHER" id="PTHR41247">
    <property type="entry name" value="HTH-TYPE TRANSCRIPTIONAL REPRESSOR YCNK"/>
    <property type="match status" value="1"/>
</dbReference>
<protein>
    <submittedName>
        <fullName evidence="2">NosL domain-containing protein</fullName>
    </submittedName>
</protein>
<dbReference type="EMBL" id="NXFY01000021">
    <property type="protein sequence ID" value="PHO17201.1"/>
    <property type="molecule type" value="Genomic_DNA"/>
</dbReference>
<gene>
    <name evidence="2" type="ORF">AMOL_0811</name>
    <name evidence="3" type="ORF">CPU12_11395</name>
</gene>
<accession>A0A2G1DFD6</accession>
<evidence type="ECO:0000313" key="4">
    <source>
        <dbReference type="Proteomes" id="UP000221222"/>
    </source>
</evidence>
<dbReference type="Proteomes" id="UP000262712">
    <property type="component" value="Chromosome"/>
</dbReference>
<reference evidence="3 4" key="1">
    <citation type="submission" date="2017-09" db="EMBL/GenBank/DDBJ databases">
        <title>Arcobacter canalis sp. nov., a new species isolated from a water canal contaminated with urban sewage.</title>
        <authorList>
            <person name="Perez-Cataluna A."/>
            <person name="Salas-Masso N."/>
            <person name="Figueras M.J."/>
        </authorList>
    </citation>
    <scope>NUCLEOTIDE SEQUENCE [LARGE SCALE GENOMIC DNA]</scope>
    <source>
        <strain evidence="3 4">F98-3</strain>
    </source>
</reference>
<proteinExistence type="predicted"/>
<feature type="chain" id="PRO_5044573523" evidence="1">
    <location>
        <begin position="19"/>
        <end position="371"/>
    </location>
</feature>
<dbReference type="Proteomes" id="UP000221222">
    <property type="component" value="Unassembled WGS sequence"/>
</dbReference>
<dbReference type="Gene3D" id="3.30.70.2050">
    <property type="match status" value="2"/>
</dbReference>
<dbReference type="AlphaFoldDB" id="A0A2G1DFD6"/>
<dbReference type="SUPFAM" id="SSF160387">
    <property type="entry name" value="NosL/MerB-like"/>
    <property type="match status" value="2"/>
</dbReference>
<organism evidence="3 4">
    <name type="scientific">Malaciobacter molluscorum LMG 25693</name>
    <dbReference type="NCBI Taxonomy" id="870501"/>
    <lineage>
        <taxon>Bacteria</taxon>
        <taxon>Pseudomonadati</taxon>
        <taxon>Campylobacterota</taxon>
        <taxon>Epsilonproteobacteria</taxon>
        <taxon>Campylobacterales</taxon>
        <taxon>Arcobacteraceae</taxon>
        <taxon>Malaciobacter</taxon>
    </lineage>
</organism>
<dbReference type="RefSeq" id="WP_099343250.1">
    <property type="nucleotide sequence ID" value="NZ_CP032098.1"/>
</dbReference>
<sequence length="371" mass="42721">MLKKVILFFLLFNLSLFAAMDMNHQHNHMMFQTVEKKDAKLVKTDKTKYSCDICGMNLIKFNKTSHAVEFKDGKKQQYCSLHCLSEVYKNHKNNIKSIQVVDTKTLNLIDAKKAYYVVGSSKPGTMSMISKYAFKDKKNATSFQKKFGGEIKTFEEALNIAINSLPKDNTMIDKKRVKMAKKGKKIYETMCIKTDTPKFHTVAQAKKYLIDNNICKNVKPMMIQAVAIYKFDPSLADNTNKKISIPKDAKCPVCGMYVAKHPKWAALIEVNNSHTHYFDGAKDMFKFYLNPSKFSHSHTKDEMKNIIVSDYYTLEKIDAKKAFYVIGSNVYGPMGKELIPFKTQKEANTFMKNHYGKKVLKFHEVKEDILY</sequence>
<evidence type="ECO:0000313" key="3">
    <source>
        <dbReference type="EMBL" id="PHO17201.1"/>
    </source>
</evidence>